<evidence type="ECO:0000313" key="3">
    <source>
        <dbReference type="Proteomes" id="UP000663891"/>
    </source>
</evidence>
<name>A0A815WLW5_9BILA</name>
<dbReference type="Proteomes" id="UP000663891">
    <property type="component" value="Unassembled WGS sequence"/>
</dbReference>
<accession>A0A815WLW5</accession>
<feature type="non-terminal residue" evidence="2">
    <location>
        <position position="21"/>
    </location>
</feature>
<evidence type="ECO:0000256" key="1">
    <source>
        <dbReference type="SAM" id="MobiDB-lite"/>
    </source>
</evidence>
<sequence>MVNIKNMVLPFSSKPANTPQP</sequence>
<dbReference type="AlphaFoldDB" id="A0A815WLW5"/>
<evidence type="ECO:0000313" key="2">
    <source>
        <dbReference type="EMBL" id="CAF1542507.1"/>
    </source>
</evidence>
<feature type="region of interest" description="Disordered" evidence="1">
    <location>
        <begin position="1"/>
        <end position="21"/>
    </location>
</feature>
<gene>
    <name evidence="2" type="ORF">VCS650_LOCUS44054</name>
</gene>
<proteinExistence type="predicted"/>
<reference evidence="2" key="1">
    <citation type="submission" date="2021-02" db="EMBL/GenBank/DDBJ databases">
        <authorList>
            <person name="Nowell W R."/>
        </authorList>
    </citation>
    <scope>NUCLEOTIDE SEQUENCE</scope>
</reference>
<organism evidence="2 3">
    <name type="scientific">Adineta steineri</name>
    <dbReference type="NCBI Taxonomy" id="433720"/>
    <lineage>
        <taxon>Eukaryota</taxon>
        <taxon>Metazoa</taxon>
        <taxon>Spiralia</taxon>
        <taxon>Gnathifera</taxon>
        <taxon>Rotifera</taxon>
        <taxon>Eurotatoria</taxon>
        <taxon>Bdelloidea</taxon>
        <taxon>Adinetida</taxon>
        <taxon>Adinetidae</taxon>
        <taxon>Adineta</taxon>
    </lineage>
</organism>
<comment type="caution">
    <text evidence="2">The sequence shown here is derived from an EMBL/GenBank/DDBJ whole genome shotgun (WGS) entry which is preliminary data.</text>
</comment>
<dbReference type="EMBL" id="CAJNON010007704">
    <property type="protein sequence ID" value="CAF1542507.1"/>
    <property type="molecule type" value="Genomic_DNA"/>
</dbReference>
<protein>
    <submittedName>
        <fullName evidence="2">Uncharacterized protein</fullName>
    </submittedName>
</protein>